<dbReference type="NCBIfam" id="NF003843">
    <property type="entry name" value="PRK05422.1"/>
    <property type="match status" value="1"/>
</dbReference>
<dbReference type="CDD" id="cd09294">
    <property type="entry name" value="SmpB"/>
    <property type="match status" value="1"/>
</dbReference>
<feature type="region of interest" description="Disordered" evidence="4">
    <location>
        <begin position="128"/>
        <end position="147"/>
    </location>
</feature>
<dbReference type="STRING" id="1802271.A3C11_03085"/>
<dbReference type="PANTHER" id="PTHR30308">
    <property type="entry name" value="TMRNA-BINDING COMPONENT OF TRANS-TRANSLATION TAGGING COMPLEX"/>
    <property type="match status" value="1"/>
</dbReference>
<dbReference type="GO" id="GO:0070930">
    <property type="term" value="P:trans-translation-dependent protein tagging"/>
    <property type="evidence" value="ECO:0007669"/>
    <property type="project" value="TreeGrafter"/>
</dbReference>
<dbReference type="GO" id="GO:0003723">
    <property type="term" value="F:RNA binding"/>
    <property type="evidence" value="ECO:0007669"/>
    <property type="project" value="UniProtKB-UniRule"/>
</dbReference>
<dbReference type="HAMAP" id="MF_00023">
    <property type="entry name" value="SmpB"/>
    <property type="match status" value="1"/>
</dbReference>
<evidence type="ECO:0000256" key="1">
    <source>
        <dbReference type="ARBA" id="ARBA00022490"/>
    </source>
</evidence>
<reference evidence="5 6" key="1">
    <citation type="journal article" date="2016" name="Nat. Commun.">
        <title>Thousands of microbial genomes shed light on interconnected biogeochemical processes in an aquifer system.</title>
        <authorList>
            <person name="Anantharaman K."/>
            <person name="Brown C.T."/>
            <person name="Hug L.A."/>
            <person name="Sharon I."/>
            <person name="Castelle C.J."/>
            <person name="Probst A.J."/>
            <person name="Thomas B.C."/>
            <person name="Singh A."/>
            <person name="Wilkins M.J."/>
            <person name="Karaoz U."/>
            <person name="Brodie E.L."/>
            <person name="Williams K.H."/>
            <person name="Hubbard S.S."/>
            <person name="Banfield J.F."/>
        </authorList>
    </citation>
    <scope>NUCLEOTIDE SEQUENCE [LARGE SCALE GENOMIC DNA]</scope>
</reference>
<evidence type="ECO:0000313" key="5">
    <source>
        <dbReference type="EMBL" id="OHA01694.1"/>
    </source>
</evidence>
<accession>A0A1G2KQZ3</accession>
<dbReference type="InterPro" id="IPR020081">
    <property type="entry name" value="SsrA-bd_prot_CS"/>
</dbReference>
<keyword evidence="2 3" id="KW-0694">RNA-binding</keyword>
<protein>
    <recommendedName>
        <fullName evidence="3">SsrA-binding protein</fullName>
    </recommendedName>
    <alternativeName>
        <fullName evidence="3">Small protein B</fullName>
    </alternativeName>
</protein>
<dbReference type="EMBL" id="MHQJ01000010">
    <property type="protein sequence ID" value="OHA01694.1"/>
    <property type="molecule type" value="Genomic_DNA"/>
</dbReference>
<organism evidence="5 6">
    <name type="scientific">Candidatus Sungbacteria bacterium RIFCSPHIGHO2_02_FULL_49_12</name>
    <dbReference type="NCBI Taxonomy" id="1802271"/>
    <lineage>
        <taxon>Bacteria</taxon>
        <taxon>Candidatus Sungiibacteriota</taxon>
    </lineage>
</organism>
<evidence type="ECO:0000256" key="2">
    <source>
        <dbReference type="ARBA" id="ARBA00022884"/>
    </source>
</evidence>
<dbReference type="PANTHER" id="PTHR30308:SF2">
    <property type="entry name" value="SSRA-BINDING PROTEIN"/>
    <property type="match status" value="1"/>
</dbReference>
<dbReference type="InterPro" id="IPR023620">
    <property type="entry name" value="SmpB"/>
</dbReference>
<dbReference type="Proteomes" id="UP000177362">
    <property type="component" value="Unassembled WGS sequence"/>
</dbReference>
<dbReference type="PROSITE" id="PS01317">
    <property type="entry name" value="SSRP"/>
    <property type="match status" value="1"/>
</dbReference>
<gene>
    <name evidence="3" type="primary">smpB</name>
    <name evidence="5" type="ORF">A3C11_03085</name>
</gene>
<keyword evidence="1 3" id="KW-0963">Cytoplasm</keyword>
<evidence type="ECO:0000313" key="6">
    <source>
        <dbReference type="Proteomes" id="UP000177362"/>
    </source>
</evidence>
<dbReference type="GO" id="GO:0070929">
    <property type="term" value="P:trans-translation"/>
    <property type="evidence" value="ECO:0007669"/>
    <property type="project" value="UniProtKB-UniRule"/>
</dbReference>
<evidence type="ECO:0000256" key="4">
    <source>
        <dbReference type="SAM" id="MobiDB-lite"/>
    </source>
</evidence>
<dbReference type="SUPFAM" id="SSF74982">
    <property type="entry name" value="Small protein B (SmpB)"/>
    <property type="match status" value="1"/>
</dbReference>
<dbReference type="Pfam" id="PF01668">
    <property type="entry name" value="SmpB"/>
    <property type="match status" value="1"/>
</dbReference>
<comment type="function">
    <text evidence="3">Required for rescue of stalled ribosomes mediated by trans-translation. Binds to transfer-messenger RNA (tmRNA), required for stable association of tmRNA with ribosomes. tmRNA and SmpB together mimic tRNA shape, replacing the anticodon stem-loop with SmpB. tmRNA is encoded by the ssrA gene; the 2 termini fold to resemble tRNA(Ala) and it encodes a 'tag peptide', a short internal open reading frame. During trans-translation Ala-aminoacylated tmRNA acts like a tRNA, entering the A-site of stalled ribosomes, displacing the stalled mRNA. The ribosome then switches to translate the ORF on the tmRNA; the nascent peptide is terminated with the 'tag peptide' encoded by the tmRNA and targeted for degradation. The ribosome is freed to recommence translation, which seems to be the essential function of trans-translation.</text>
</comment>
<comment type="subcellular location">
    <subcellularLocation>
        <location evidence="3">Cytoplasm</location>
    </subcellularLocation>
    <text evidence="3">The tmRNA-SmpB complex associates with stalled 70S ribosomes.</text>
</comment>
<proteinExistence type="inferred from homology"/>
<sequence length="147" mass="16787">MEPYAVNRKASFDYEILETYEAGIELLGFEVKAVKSGRIMLTGAFAVPRGMEIWLTNATIPAYQPQNTPRGYDPERARRLLLHRAQIGALIGKSREKGLTLLPLRVYSKNSKIKVLIGVGRHKKAFDKREKIKKRDMSREAERTLRS</sequence>
<comment type="similarity">
    <text evidence="3">Belongs to the SmpB family.</text>
</comment>
<dbReference type="NCBIfam" id="TIGR00086">
    <property type="entry name" value="smpB"/>
    <property type="match status" value="1"/>
</dbReference>
<dbReference type="GO" id="GO:0005829">
    <property type="term" value="C:cytosol"/>
    <property type="evidence" value="ECO:0007669"/>
    <property type="project" value="TreeGrafter"/>
</dbReference>
<evidence type="ECO:0000256" key="3">
    <source>
        <dbReference type="HAMAP-Rule" id="MF_00023"/>
    </source>
</evidence>
<name>A0A1G2KQZ3_9BACT</name>
<dbReference type="AlphaFoldDB" id="A0A1G2KQZ3"/>
<dbReference type="Gene3D" id="2.40.280.10">
    <property type="match status" value="1"/>
</dbReference>
<comment type="caution">
    <text evidence="5">The sequence shown here is derived from an EMBL/GenBank/DDBJ whole genome shotgun (WGS) entry which is preliminary data.</text>
</comment>
<dbReference type="InterPro" id="IPR000037">
    <property type="entry name" value="SsrA-bd_prot"/>
</dbReference>